<reference evidence="1 2" key="1">
    <citation type="journal article" date="2006" name="Nature">
        <title>Global trends of whole-genome duplications revealed by the ciliate Paramecium tetraurelia.</title>
        <authorList>
            <consortium name="Genoscope"/>
            <person name="Aury J.-M."/>
            <person name="Jaillon O."/>
            <person name="Duret L."/>
            <person name="Noel B."/>
            <person name="Jubin C."/>
            <person name="Porcel B.M."/>
            <person name="Segurens B."/>
            <person name="Daubin V."/>
            <person name="Anthouard V."/>
            <person name="Aiach N."/>
            <person name="Arnaiz O."/>
            <person name="Billaut A."/>
            <person name="Beisson J."/>
            <person name="Blanc I."/>
            <person name="Bouhouche K."/>
            <person name="Camara F."/>
            <person name="Duharcourt S."/>
            <person name="Guigo R."/>
            <person name="Gogendeau D."/>
            <person name="Katinka M."/>
            <person name="Keller A.-M."/>
            <person name="Kissmehl R."/>
            <person name="Klotz C."/>
            <person name="Koll F."/>
            <person name="Le Moue A."/>
            <person name="Lepere C."/>
            <person name="Malinsky S."/>
            <person name="Nowacki M."/>
            <person name="Nowak J.K."/>
            <person name="Plattner H."/>
            <person name="Poulain J."/>
            <person name="Ruiz F."/>
            <person name="Serrano V."/>
            <person name="Zagulski M."/>
            <person name="Dessen P."/>
            <person name="Betermier M."/>
            <person name="Weissenbach J."/>
            <person name="Scarpelli C."/>
            <person name="Schachter V."/>
            <person name="Sperling L."/>
            <person name="Meyer E."/>
            <person name="Cohen J."/>
            <person name="Wincker P."/>
        </authorList>
    </citation>
    <scope>NUCLEOTIDE SEQUENCE [LARGE SCALE GENOMIC DNA]</scope>
    <source>
        <strain evidence="1 2">Stock d4-2</strain>
    </source>
</reference>
<name>A0BT85_PARTE</name>
<proteinExistence type="predicted"/>
<dbReference type="KEGG" id="ptm:GSPATT00031984001"/>
<dbReference type="EMBL" id="CT868015">
    <property type="protein sequence ID" value="CAK61752.1"/>
    <property type="molecule type" value="Genomic_DNA"/>
</dbReference>
<organism evidence="1 2">
    <name type="scientific">Paramecium tetraurelia</name>
    <dbReference type="NCBI Taxonomy" id="5888"/>
    <lineage>
        <taxon>Eukaryota</taxon>
        <taxon>Sar</taxon>
        <taxon>Alveolata</taxon>
        <taxon>Ciliophora</taxon>
        <taxon>Intramacronucleata</taxon>
        <taxon>Oligohymenophorea</taxon>
        <taxon>Peniculida</taxon>
        <taxon>Parameciidae</taxon>
        <taxon>Paramecium</taxon>
    </lineage>
</organism>
<dbReference type="HOGENOM" id="CLU_981615_0_0_1"/>
<sequence length="284" mass="32713">MYQQFQQQFENRNELWSEQAKLIQKITDEQNKQKEQNNKCEQEKEIIQMNLEKKNNCLERLKSKITLTSFCNKMQNDASVLTDETKETYDKEVNQYKDIIHKLEVNKSNESNTYFPKYDETQKLSTFQLVNSKLINSSQGGIGLAVLQPPLPDNKVTTFIFKINKSHSLAGVGICNSQTAQLFNYNMEKNYQSKDHNVYLVCAGGQISSKLGYTKITTNLNFEDNQILICQYDPKGLKLKIKNLNVQIAFMNQVGKTYDVDLVKNTLKMSPCVMLNGNAEIEIM</sequence>
<dbReference type="OMA" id="FTFRENS"/>
<gene>
    <name evidence="1" type="ORF">GSPATT00031984001</name>
</gene>
<dbReference type="InParanoid" id="A0BT85"/>
<protein>
    <submittedName>
        <fullName evidence="1">Uncharacterized protein</fullName>
    </submittedName>
</protein>
<keyword evidence="2" id="KW-1185">Reference proteome</keyword>
<evidence type="ECO:0000313" key="1">
    <source>
        <dbReference type="EMBL" id="CAK61752.1"/>
    </source>
</evidence>
<dbReference type="RefSeq" id="XP_001429150.1">
    <property type="nucleotide sequence ID" value="XM_001429113.1"/>
</dbReference>
<dbReference type="OrthoDB" id="320101at2759"/>
<accession>A0BT85</accession>
<evidence type="ECO:0000313" key="2">
    <source>
        <dbReference type="Proteomes" id="UP000000600"/>
    </source>
</evidence>
<dbReference type="GeneID" id="5014934"/>
<dbReference type="AlphaFoldDB" id="A0BT85"/>
<dbReference type="Proteomes" id="UP000000600">
    <property type="component" value="Unassembled WGS sequence"/>
</dbReference>